<dbReference type="InterPro" id="IPR036397">
    <property type="entry name" value="RNaseH_sf"/>
</dbReference>
<feature type="non-terminal residue" evidence="3">
    <location>
        <position position="1"/>
    </location>
</feature>
<dbReference type="PANTHER" id="PTHR37984:SF5">
    <property type="entry name" value="PROTEIN NYNRIN-LIKE"/>
    <property type="match status" value="1"/>
</dbReference>
<dbReference type="InterPro" id="IPR050951">
    <property type="entry name" value="Retrovirus_Pol_polyprotein"/>
</dbReference>
<evidence type="ECO:0000259" key="2">
    <source>
        <dbReference type="PROSITE" id="PS50994"/>
    </source>
</evidence>
<feature type="domain" description="Integrase catalytic" evidence="2">
    <location>
        <begin position="170"/>
        <end position="250"/>
    </location>
</feature>
<dbReference type="GO" id="GO:0015074">
    <property type="term" value="P:DNA integration"/>
    <property type="evidence" value="ECO:0007669"/>
    <property type="project" value="InterPro"/>
</dbReference>
<sequence length="250" mass="28625">SIQYRKACDHLNVDYLSRHPIKNVSSFSPEDDSLSDRALLQVQLNCLPITANQVRKATLNDPELTMVYNALQTSSYINKPEVYRGLEGQLTLENGCIFRGVRVVIPIALRKAILEELHTAHTGMTKMKELARQYCWWPCINADIEKYVSLCKPCALNKNDPPKYHQPWESSKLPWERIHIDFAGPFKGTYFFIAVDSYTKWLEVQETRSITSLSTIKILQEMFARFGIPNVVVSDNGPAFISSEFKAFME</sequence>
<dbReference type="Gene3D" id="1.10.340.70">
    <property type="match status" value="1"/>
</dbReference>
<dbReference type="Pfam" id="PF00665">
    <property type="entry name" value="rve"/>
    <property type="match status" value="1"/>
</dbReference>
<dbReference type="InterPro" id="IPR001584">
    <property type="entry name" value="Integrase_cat-core"/>
</dbReference>
<protein>
    <recommendedName>
        <fullName evidence="1">RNA-directed DNA polymerase</fullName>
        <ecNumber evidence="1">2.7.7.49</ecNumber>
    </recommendedName>
</protein>
<dbReference type="AlphaFoldDB" id="A0A1B6FEL0"/>
<dbReference type="Gene3D" id="3.30.420.10">
    <property type="entry name" value="Ribonuclease H-like superfamily/Ribonuclease H"/>
    <property type="match status" value="1"/>
</dbReference>
<dbReference type="EMBL" id="GECZ01021117">
    <property type="protein sequence ID" value="JAS48652.1"/>
    <property type="molecule type" value="Transcribed_RNA"/>
</dbReference>
<feature type="non-terminal residue" evidence="3">
    <location>
        <position position="250"/>
    </location>
</feature>
<dbReference type="GO" id="GO:0003676">
    <property type="term" value="F:nucleic acid binding"/>
    <property type="evidence" value="ECO:0007669"/>
    <property type="project" value="InterPro"/>
</dbReference>
<dbReference type="SUPFAM" id="SSF53098">
    <property type="entry name" value="Ribonuclease H-like"/>
    <property type="match status" value="1"/>
</dbReference>
<dbReference type="PROSITE" id="PS50994">
    <property type="entry name" value="INTEGRASE"/>
    <property type="match status" value="1"/>
</dbReference>
<dbReference type="GO" id="GO:0003964">
    <property type="term" value="F:RNA-directed DNA polymerase activity"/>
    <property type="evidence" value="ECO:0007669"/>
    <property type="project" value="UniProtKB-EC"/>
</dbReference>
<dbReference type="InterPro" id="IPR012337">
    <property type="entry name" value="RNaseH-like_sf"/>
</dbReference>
<dbReference type="EC" id="2.7.7.49" evidence="1"/>
<dbReference type="InterPro" id="IPR041588">
    <property type="entry name" value="Integrase_H2C2"/>
</dbReference>
<evidence type="ECO:0000313" key="3">
    <source>
        <dbReference type="EMBL" id="JAS48652.1"/>
    </source>
</evidence>
<dbReference type="Pfam" id="PF17921">
    <property type="entry name" value="Integrase_H2C2"/>
    <property type="match status" value="1"/>
</dbReference>
<dbReference type="FunFam" id="1.10.340.70:FF:000003">
    <property type="entry name" value="Protein CBG25708"/>
    <property type="match status" value="1"/>
</dbReference>
<name>A0A1B6FEL0_9HEMI</name>
<reference evidence="3" key="1">
    <citation type="submission" date="2015-11" db="EMBL/GenBank/DDBJ databases">
        <title>De novo transcriptome assembly of four potential Pierce s Disease insect vectors from Arizona vineyards.</title>
        <authorList>
            <person name="Tassone E.E."/>
        </authorList>
    </citation>
    <scope>NUCLEOTIDE SEQUENCE</scope>
</reference>
<evidence type="ECO:0000256" key="1">
    <source>
        <dbReference type="ARBA" id="ARBA00012493"/>
    </source>
</evidence>
<proteinExistence type="predicted"/>
<dbReference type="PANTHER" id="PTHR37984">
    <property type="entry name" value="PROTEIN CBG26694"/>
    <property type="match status" value="1"/>
</dbReference>
<gene>
    <name evidence="3" type="ORF">g.198</name>
</gene>
<accession>A0A1B6FEL0</accession>
<organism evidence="3">
    <name type="scientific">Cuerna arida</name>
    <dbReference type="NCBI Taxonomy" id="1464854"/>
    <lineage>
        <taxon>Eukaryota</taxon>
        <taxon>Metazoa</taxon>
        <taxon>Ecdysozoa</taxon>
        <taxon>Arthropoda</taxon>
        <taxon>Hexapoda</taxon>
        <taxon>Insecta</taxon>
        <taxon>Pterygota</taxon>
        <taxon>Neoptera</taxon>
        <taxon>Paraneoptera</taxon>
        <taxon>Hemiptera</taxon>
        <taxon>Auchenorrhyncha</taxon>
        <taxon>Membracoidea</taxon>
        <taxon>Cicadellidae</taxon>
        <taxon>Cicadellinae</taxon>
        <taxon>Proconiini</taxon>
        <taxon>Cuerna</taxon>
    </lineage>
</organism>